<evidence type="ECO:0000313" key="2">
    <source>
        <dbReference type="Proteomes" id="UP001276761"/>
    </source>
</evidence>
<organism evidence="1 2">
    <name type="scientific">Vreelandella alkaliphila</name>
    <dbReference type="NCBI Taxonomy" id="272774"/>
    <lineage>
        <taxon>Bacteria</taxon>
        <taxon>Pseudomonadati</taxon>
        <taxon>Pseudomonadota</taxon>
        <taxon>Gammaproteobacteria</taxon>
        <taxon>Oceanospirillales</taxon>
        <taxon>Halomonadaceae</taxon>
        <taxon>Vreelandella</taxon>
    </lineage>
</organism>
<dbReference type="InterPro" id="IPR011050">
    <property type="entry name" value="Pectin_lyase_fold/virulence"/>
</dbReference>
<dbReference type="SUPFAM" id="SSF51126">
    <property type="entry name" value="Pectin lyase-like"/>
    <property type="match status" value="1"/>
</dbReference>
<dbReference type="RefSeq" id="WP_198350039.1">
    <property type="nucleotide sequence ID" value="NZ_JABASV010000012.1"/>
</dbReference>
<proteinExistence type="predicted"/>
<gene>
    <name evidence="1" type="ORF">SIL78_18980</name>
</gene>
<dbReference type="EMBL" id="JAWXXT010000002">
    <property type="protein sequence ID" value="MDX5979637.1"/>
    <property type="molecule type" value="Genomic_DNA"/>
</dbReference>
<name>A0AAJ2RXA7_9GAMM</name>
<comment type="caution">
    <text evidence="1">The sequence shown here is derived from an EMBL/GenBank/DDBJ whole genome shotgun (WGS) entry which is preliminary data.</text>
</comment>
<dbReference type="AlphaFoldDB" id="A0AAJ2RXA7"/>
<dbReference type="Proteomes" id="UP001276761">
    <property type="component" value="Unassembled WGS sequence"/>
</dbReference>
<protein>
    <submittedName>
        <fullName evidence="1">Uncharacterized protein</fullName>
    </submittedName>
</protein>
<dbReference type="GeneID" id="303167625"/>
<sequence>MSLEQIGGLVDAANRLTNEVSEKLSAIDEKVKQATDSVPGAMRALSQQTFYIDAEYGNDSGDGTEADPIKSINEINGRAVNGSEIRVFLKAGQVHYVNGFGFSLSTGMVGFYRWGEAGSPNPEIIFTPIYQQVDNIYRGYVVALSTGNILFRYCNLTTEFDSSLGEMSSQSSFVGYTNSAISVLVHNGRIRLKNVPLTAVYSGYSGRDLYLSTVTVEKVAGADSVSKLVRNRNGTNHTLKLDVYDVVLRDGLTWGDLVDFYPDGRNILSNLDLTVLSGE</sequence>
<reference evidence="1" key="1">
    <citation type="submission" date="2023-11" db="EMBL/GenBank/DDBJ databases">
        <title>MicrobeMod: A computational toolkit for identifying prokaryotic methylation and restriction-modification with nanopore sequencing.</title>
        <authorList>
            <person name="Crits-Christoph A."/>
            <person name="Kang S.C."/>
            <person name="Lee H."/>
            <person name="Ostrov N."/>
        </authorList>
    </citation>
    <scope>NUCLEOTIDE SEQUENCE</scope>
    <source>
        <strain evidence="1">ATCC BAA-953</strain>
    </source>
</reference>
<accession>A0AAJ2RXA7</accession>
<evidence type="ECO:0000313" key="1">
    <source>
        <dbReference type="EMBL" id="MDX5979637.1"/>
    </source>
</evidence>